<evidence type="ECO:0000256" key="1">
    <source>
        <dbReference type="SAM" id="SignalP"/>
    </source>
</evidence>
<proteinExistence type="predicted"/>
<comment type="caution">
    <text evidence="3">The sequence shown here is derived from an EMBL/GenBank/DDBJ whole genome shotgun (WGS) entry which is preliminary data.</text>
</comment>
<evidence type="ECO:0000313" key="3">
    <source>
        <dbReference type="EMBL" id="TMQ67716.1"/>
    </source>
</evidence>
<protein>
    <submittedName>
        <fullName evidence="3">DUF4097 domain-containing protein</fullName>
    </submittedName>
</protein>
<organism evidence="3 4">
    <name type="scientific">Eiseniibacteriota bacterium</name>
    <dbReference type="NCBI Taxonomy" id="2212470"/>
    <lineage>
        <taxon>Bacteria</taxon>
        <taxon>Candidatus Eiseniibacteriota</taxon>
    </lineage>
</organism>
<feature type="signal peptide" evidence="1">
    <location>
        <begin position="1"/>
        <end position="27"/>
    </location>
</feature>
<feature type="domain" description="DUF4097" evidence="2">
    <location>
        <begin position="192"/>
        <end position="356"/>
    </location>
</feature>
<evidence type="ECO:0000259" key="2">
    <source>
        <dbReference type="Pfam" id="PF13349"/>
    </source>
</evidence>
<feature type="chain" id="PRO_5021731274" evidence="1">
    <location>
        <begin position="28"/>
        <end position="380"/>
    </location>
</feature>
<sequence length="380" mass="38132">MKNVAVRRALGRVLVPLAAALALGAAAAGPSEHPERYRVPGGQVAIHNLAGELTVESGSGADVVVEVVRGGKDAASLKVETGMKGTWSTLRVIYPGNRVVYPKLGRGSTTRAAVSDDGTIGDHALGFLAGRRVTVAGSGGGLQAHADLRVLVPAGRSLQVHMIAGQAHASGIDGDLTIDLGSGGAEVKGTRGALVVDTGSGAVRVTDVHGDVTIGTGSGNVSVSQVRGVHLSIDTGSGGVEGSDLQVEHLVGETGSGSVDLGTVRADDIRVDTGSGTVAADLAGDVRSLDVDTGSGSITIMVSSQLGAEFDIETGGGSIEVDVAHQSSLVEHDHVRGRIGDGAGRIRLDTGSGGVRLLRRAGSGTRSSFGLGMFMAPAIE</sequence>
<dbReference type="Pfam" id="PF13349">
    <property type="entry name" value="DUF4097"/>
    <property type="match status" value="1"/>
</dbReference>
<name>A0A538TVR5_UNCEI</name>
<evidence type="ECO:0000313" key="4">
    <source>
        <dbReference type="Proteomes" id="UP000316609"/>
    </source>
</evidence>
<dbReference type="AlphaFoldDB" id="A0A538TVR5"/>
<dbReference type="InterPro" id="IPR025164">
    <property type="entry name" value="Toastrack_DUF4097"/>
</dbReference>
<dbReference type="EMBL" id="VBOY01000031">
    <property type="protein sequence ID" value="TMQ67716.1"/>
    <property type="molecule type" value="Genomic_DNA"/>
</dbReference>
<accession>A0A538TVR5</accession>
<reference evidence="3 4" key="1">
    <citation type="journal article" date="2019" name="Nat. Microbiol.">
        <title>Mediterranean grassland soil C-N compound turnover is dependent on rainfall and depth, and is mediated by genomically divergent microorganisms.</title>
        <authorList>
            <person name="Diamond S."/>
            <person name="Andeer P.F."/>
            <person name="Li Z."/>
            <person name="Crits-Christoph A."/>
            <person name="Burstein D."/>
            <person name="Anantharaman K."/>
            <person name="Lane K.R."/>
            <person name="Thomas B.C."/>
            <person name="Pan C."/>
            <person name="Northen T.R."/>
            <person name="Banfield J.F."/>
        </authorList>
    </citation>
    <scope>NUCLEOTIDE SEQUENCE [LARGE SCALE GENOMIC DNA]</scope>
    <source>
        <strain evidence="3">WS_8</strain>
    </source>
</reference>
<keyword evidence="1" id="KW-0732">Signal</keyword>
<dbReference type="Proteomes" id="UP000316609">
    <property type="component" value="Unassembled WGS sequence"/>
</dbReference>
<gene>
    <name evidence="3" type="ORF">E6K78_03545</name>
</gene>